<dbReference type="InterPro" id="IPR017853">
    <property type="entry name" value="GH"/>
</dbReference>
<keyword evidence="2" id="KW-0119">Carbohydrate metabolism</keyword>
<keyword evidence="4" id="KW-0624">Polysaccharide degradation</keyword>
<dbReference type="Gene3D" id="3.20.20.80">
    <property type="entry name" value="Glycosidases"/>
    <property type="match status" value="2"/>
</dbReference>
<protein>
    <submittedName>
        <fullName evidence="9">Exo-beta-D-glucosaminidase-like protein</fullName>
    </submittedName>
</protein>
<dbReference type="InterPro" id="IPR013783">
    <property type="entry name" value="Ig-like_fold"/>
</dbReference>
<feature type="chain" id="PRO_5040225276" evidence="5">
    <location>
        <begin position="21"/>
        <end position="805"/>
    </location>
</feature>
<dbReference type="Pfam" id="PF18368">
    <property type="entry name" value="Ig_GlcNase"/>
    <property type="match status" value="1"/>
</dbReference>
<keyword evidence="1" id="KW-0378">Hydrolase</keyword>
<dbReference type="InterPro" id="IPR036156">
    <property type="entry name" value="Beta-gal/glucu_dom_sf"/>
</dbReference>
<feature type="signal peptide" evidence="5">
    <location>
        <begin position="1"/>
        <end position="20"/>
    </location>
</feature>
<dbReference type="SUPFAM" id="SSF51445">
    <property type="entry name" value="(Trans)glycosidases"/>
    <property type="match status" value="1"/>
</dbReference>
<feature type="domain" description="Glycoside hydrolase family 2 immunoglobulin-like beta-sandwich" evidence="6">
    <location>
        <begin position="202"/>
        <end position="297"/>
    </location>
</feature>
<dbReference type="Gene3D" id="2.60.120.260">
    <property type="entry name" value="Galactose-binding domain-like"/>
    <property type="match status" value="2"/>
</dbReference>
<proteinExistence type="predicted"/>
<dbReference type="OrthoDB" id="408532at2759"/>
<dbReference type="PANTHER" id="PTHR43536">
    <property type="entry name" value="MANNOSYLGLYCOPROTEIN ENDO-BETA-MANNOSIDASE"/>
    <property type="match status" value="1"/>
</dbReference>
<dbReference type="Gene3D" id="2.60.40.10">
    <property type="entry name" value="Immunoglobulins"/>
    <property type="match status" value="3"/>
</dbReference>
<evidence type="ECO:0000256" key="3">
    <source>
        <dbReference type="ARBA" id="ARBA00023295"/>
    </source>
</evidence>
<keyword evidence="3" id="KW-0326">Glycosidase</keyword>
<gene>
    <name evidence="9" type="ORF">J7T54_004552</name>
</gene>
<evidence type="ECO:0000256" key="4">
    <source>
        <dbReference type="ARBA" id="ARBA00023326"/>
    </source>
</evidence>
<evidence type="ECO:0000256" key="5">
    <source>
        <dbReference type="SAM" id="SignalP"/>
    </source>
</evidence>
<dbReference type="InterPro" id="IPR041447">
    <property type="entry name" value="Mannosidase_ig"/>
</dbReference>
<dbReference type="InterPro" id="IPR041351">
    <property type="entry name" value="Ig_GlcNase"/>
</dbReference>
<organism evidence="9 10">
    <name type="scientific">Emericellopsis cladophorae</name>
    <dbReference type="NCBI Taxonomy" id="2686198"/>
    <lineage>
        <taxon>Eukaryota</taxon>
        <taxon>Fungi</taxon>
        <taxon>Dikarya</taxon>
        <taxon>Ascomycota</taxon>
        <taxon>Pezizomycotina</taxon>
        <taxon>Sordariomycetes</taxon>
        <taxon>Hypocreomycetidae</taxon>
        <taxon>Hypocreales</taxon>
        <taxon>Bionectriaceae</taxon>
        <taxon>Emericellopsis</taxon>
    </lineage>
</organism>
<dbReference type="GO" id="GO:0004553">
    <property type="term" value="F:hydrolase activity, hydrolyzing O-glycosyl compounds"/>
    <property type="evidence" value="ECO:0007669"/>
    <property type="project" value="InterPro"/>
</dbReference>
<dbReference type="RefSeq" id="XP_051364862.1">
    <property type="nucleotide sequence ID" value="XM_051503217.1"/>
</dbReference>
<evidence type="ECO:0000313" key="10">
    <source>
        <dbReference type="Proteomes" id="UP001055219"/>
    </source>
</evidence>
<dbReference type="InterPro" id="IPR006102">
    <property type="entry name" value="Ig-like_GH2"/>
</dbReference>
<reference evidence="9" key="2">
    <citation type="submission" date="2022-07" db="EMBL/GenBank/DDBJ databases">
        <authorList>
            <person name="Goncalves M.F.M."/>
            <person name="Hilario S."/>
            <person name="Van De Peer Y."/>
            <person name="Esteves A.C."/>
            <person name="Alves A."/>
        </authorList>
    </citation>
    <scope>NUCLEOTIDE SEQUENCE</scope>
    <source>
        <strain evidence="9">MUM 19.33</strain>
    </source>
</reference>
<dbReference type="InterPro" id="IPR008979">
    <property type="entry name" value="Galactose-bd-like_sf"/>
</dbReference>
<sequence>MARQLLGPLGFVLLNAFATGEPLVSKPGESARIPTWDIQSSSDVPLDLAQLSKPGADTAAWHHIPTPRCTLMGCLLAEGVYSDETLWFSDNLRDFNWGQFTTHGITSRADIYLNGELVVDKKDQSGAYSGQEYDVTGWVSEENGLLIQAYPTNYYTDLALGFIDWNPIPPDNGTGVWRDVFVRQTGPVALGTLSALVDISPGKVILRTTARNLETREIKVRAKAVINEPDGGPATTLNQTITLKPGQSRDLEFETEFDNPKLWWPQQWGPQPLYSARVSVSSNCEVSDRVERSFGLRTVTSELNENGDIMFRVNGEPFQVMGSGYSADMFLRFDAGRFENIAKYMLDMGLNTIRLEGKNEHPELYEITDRLGLMVMAGWECCNKWESWEYNPDLAVDSPDYWDEQDYDDANATIRHETSMMQNHPSMKMSGPYDWVPPNYWYDVTPVEDRYGAAFGFGSELGAGVGTPEISSLKKFLTEEDMKDLWTKPDKGLYHMSTNVSQFYDRKIYNDGLYARYGKPTSLEDYILKCQVTDYEASRAEYEAFAARWGADDHPATGMIYWMLVNAWPSLHWNQFDYYLHPAGTYFGTKTGARVEHAVFDYQSRSVWLVNRSLGKKGKRSVVVDVVDLKGKNISSETFAVTTDPNTGAQIDQIPALEDRDDVVFVRLMLRDDDNDGAVLSRNVYWIAPSLDELDWAESTWYHTPVTKYADYQSLFAMDEVTLEVSTDQKDGTWSVTLENTSGVPAFFVRLNLLDEQGEDVNPVFWSDNYVTLWPRESMVLEVEGDGGKRVKVDGGNVKVKELTL</sequence>
<dbReference type="Pfam" id="PF17786">
    <property type="entry name" value="Mannosidase_ig"/>
    <property type="match status" value="1"/>
</dbReference>
<reference evidence="9" key="1">
    <citation type="journal article" date="2021" name="J Fungi (Basel)">
        <title>Genomic and Metabolomic Analyses of the Marine Fungus Emericellopsis cladophorae: Insights into Saltwater Adaptability Mechanisms and Its Biosynthetic Potential.</title>
        <authorList>
            <person name="Goncalves M.F.M."/>
            <person name="Hilario S."/>
            <person name="Van de Peer Y."/>
            <person name="Esteves A.C."/>
            <person name="Alves A."/>
        </authorList>
    </citation>
    <scope>NUCLEOTIDE SEQUENCE</scope>
    <source>
        <strain evidence="9">MUM 19.33</strain>
    </source>
</reference>
<feature type="domain" description="Mannosidase Ig/CBM-like" evidence="7">
    <location>
        <begin position="606"/>
        <end position="689"/>
    </location>
</feature>
<dbReference type="SUPFAM" id="SSF49303">
    <property type="entry name" value="beta-Galactosidase/glucuronidase domain"/>
    <property type="match status" value="3"/>
</dbReference>
<dbReference type="GeneID" id="75831038"/>
<dbReference type="GO" id="GO:0000272">
    <property type="term" value="P:polysaccharide catabolic process"/>
    <property type="evidence" value="ECO:0007669"/>
    <property type="project" value="UniProtKB-KW"/>
</dbReference>
<dbReference type="AlphaFoldDB" id="A0A9P9Y5W5"/>
<name>A0A9P9Y5W5_9HYPO</name>
<dbReference type="InterPro" id="IPR043534">
    <property type="entry name" value="EBDG/EBM"/>
</dbReference>
<dbReference type="Pfam" id="PF00703">
    <property type="entry name" value="Glyco_hydro_2"/>
    <property type="match status" value="1"/>
</dbReference>
<evidence type="ECO:0000259" key="6">
    <source>
        <dbReference type="Pfam" id="PF00703"/>
    </source>
</evidence>
<dbReference type="Proteomes" id="UP001055219">
    <property type="component" value="Unassembled WGS sequence"/>
</dbReference>
<evidence type="ECO:0000313" key="9">
    <source>
        <dbReference type="EMBL" id="KAI6784006.1"/>
    </source>
</evidence>
<dbReference type="EMBL" id="JAGIXG020000005">
    <property type="protein sequence ID" value="KAI6784006.1"/>
    <property type="molecule type" value="Genomic_DNA"/>
</dbReference>
<evidence type="ECO:0000259" key="8">
    <source>
        <dbReference type="Pfam" id="PF18368"/>
    </source>
</evidence>
<comment type="caution">
    <text evidence="9">The sequence shown here is derived from an EMBL/GenBank/DDBJ whole genome shotgun (WGS) entry which is preliminary data.</text>
</comment>
<evidence type="ECO:0000256" key="1">
    <source>
        <dbReference type="ARBA" id="ARBA00022801"/>
    </source>
</evidence>
<accession>A0A9P9Y5W5</accession>
<evidence type="ECO:0000259" key="7">
    <source>
        <dbReference type="Pfam" id="PF17786"/>
    </source>
</evidence>
<dbReference type="PANTHER" id="PTHR43536:SF1">
    <property type="entry name" value="MANNOSYLGLYCOPROTEIN ENDO-BETA-MANNOSIDASE"/>
    <property type="match status" value="1"/>
</dbReference>
<keyword evidence="10" id="KW-1185">Reference proteome</keyword>
<feature type="domain" description="Exo-beta-D-glucosaminidase Ig-fold" evidence="8">
    <location>
        <begin position="701"/>
        <end position="798"/>
    </location>
</feature>
<keyword evidence="5" id="KW-0732">Signal</keyword>
<dbReference type="SUPFAM" id="SSF49785">
    <property type="entry name" value="Galactose-binding domain-like"/>
    <property type="match status" value="1"/>
</dbReference>
<evidence type="ECO:0000256" key="2">
    <source>
        <dbReference type="ARBA" id="ARBA00023277"/>
    </source>
</evidence>